<dbReference type="Pfam" id="PF01263">
    <property type="entry name" value="Aldose_epim"/>
    <property type="match status" value="1"/>
</dbReference>
<dbReference type="KEGG" id="bsj:UP17_06380"/>
<name>A0AAW7IH81_9BACI</name>
<dbReference type="InterPro" id="IPR011013">
    <property type="entry name" value="Gal_mutarotase_sf_dom"/>
</dbReference>
<dbReference type="PANTHER" id="PTHR10091">
    <property type="entry name" value="ALDOSE-1-EPIMERASE"/>
    <property type="match status" value="1"/>
</dbReference>
<evidence type="ECO:0000313" key="2">
    <source>
        <dbReference type="Proteomes" id="UP001234602"/>
    </source>
</evidence>
<comment type="caution">
    <text evidence="1">The sequence shown here is derived from an EMBL/GenBank/DDBJ whole genome shotgun (WGS) entry which is preliminary data.</text>
</comment>
<reference evidence="1" key="1">
    <citation type="submission" date="2023-06" db="EMBL/GenBank/DDBJ databases">
        <title>Comparative genomics of Bacillaceae isolates and their secondary metabolite potential.</title>
        <authorList>
            <person name="Song L."/>
            <person name="Nielsen L.J."/>
            <person name="Mohite O."/>
            <person name="Xu X."/>
            <person name="Weber T."/>
            <person name="Kovacs A.T."/>
        </authorList>
    </citation>
    <scope>NUCLEOTIDE SEQUENCE</scope>
    <source>
        <strain evidence="1">D8_B_37</strain>
    </source>
</reference>
<dbReference type="AlphaFoldDB" id="A0AAW7IH81"/>
<dbReference type="PANTHER" id="PTHR10091:SF0">
    <property type="entry name" value="GALACTOSE MUTAROTASE"/>
    <property type="match status" value="1"/>
</dbReference>
<accession>A0AAW7IH81</accession>
<dbReference type="GO" id="GO:0006006">
    <property type="term" value="P:glucose metabolic process"/>
    <property type="evidence" value="ECO:0007669"/>
    <property type="project" value="TreeGrafter"/>
</dbReference>
<dbReference type="Proteomes" id="UP001234602">
    <property type="component" value="Unassembled WGS sequence"/>
</dbReference>
<evidence type="ECO:0000313" key="1">
    <source>
        <dbReference type="EMBL" id="MDM5454744.1"/>
    </source>
</evidence>
<dbReference type="InterPro" id="IPR014718">
    <property type="entry name" value="GH-type_carb-bd"/>
</dbReference>
<dbReference type="RefSeq" id="WP_061462168.1">
    <property type="nucleotide sequence ID" value="NZ_CP011008.1"/>
</dbReference>
<dbReference type="CDD" id="cd01081">
    <property type="entry name" value="Aldose_epim"/>
    <property type="match status" value="1"/>
</dbReference>
<dbReference type="GO" id="GO:0030246">
    <property type="term" value="F:carbohydrate binding"/>
    <property type="evidence" value="ECO:0007669"/>
    <property type="project" value="InterPro"/>
</dbReference>
<organism evidence="1 2">
    <name type="scientific">Peribacillus simplex</name>
    <dbReference type="NCBI Taxonomy" id="1478"/>
    <lineage>
        <taxon>Bacteria</taxon>
        <taxon>Bacillati</taxon>
        <taxon>Bacillota</taxon>
        <taxon>Bacilli</taxon>
        <taxon>Bacillales</taxon>
        <taxon>Bacillaceae</taxon>
        <taxon>Peribacillus</taxon>
    </lineage>
</organism>
<protein>
    <submittedName>
        <fullName evidence="1">Aldose 1-epimerase</fullName>
    </submittedName>
</protein>
<proteinExistence type="predicted"/>
<dbReference type="GO" id="GO:0033499">
    <property type="term" value="P:galactose catabolic process via UDP-galactose, Leloir pathway"/>
    <property type="evidence" value="ECO:0007669"/>
    <property type="project" value="TreeGrafter"/>
</dbReference>
<dbReference type="Gene3D" id="2.70.98.10">
    <property type="match status" value="1"/>
</dbReference>
<sequence>MTGYIEDIIFLNEKAIKFGNANVEAMLAPSLGSNLLSLKYKRKDIEVLRTPDSLEEYKKDPILYGMPILFPPNRIEDGQFTYKENTYKFPINEMGKFNHIHGLLHDKPWRVCKKEVNGNEIVINTEFSSSDFTNLKGSFPQDITVNMSLSLMDDTLDIQLEITNKGIEPFPWGAGYHTVFNFPFGPGSKMEDCRISLPVNKQWELNERSLPTGEIHETANTLEIQNGFSLEGRRFDDLFGYDEESALENECVLTDQDAGIQVIYQGDQRFKFWVLFNQEGFVCPEPYTWVTNAPNLDLSADLTGLRELSSGETVQLRTRLIMKEI</sequence>
<gene>
    <name evidence="1" type="ORF">QUF89_21720</name>
</gene>
<dbReference type="InterPro" id="IPR008183">
    <property type="entry name" value="Aldose_1/G6P_1-epimerase"/>
</dbReference>
<dbReference type="GO" id="GO:0005737">
    <property type="term" value="C:cytoplasm"/>
    <property type="evidence" value="ECO:0007669"/>
    <property type="project" value="TreeGrafter"/>
</dbReference>
<dbReference type="GO" id="GO:0004034">
    <property type="term" value="F:aldose 1-epimerase activity"/>
    <property type="evidence" value="ECO:0007669"/>
    <property type="project" value="TreeGrafter"/>
</dbReference>
<dbReference type="SUPFAM" id="SSF74650">
    <property type="entry name" value="Galactose mutarotase-like"/>
    <property type="match status" value="1"/>
</dbReference>
<dbReference type="EMBL" id="JAUCEY010000008">
    <property type="protein sequence ID" value="MDM5454744.1"/>
    <property type="molecule type" value="Genomic_DNA"/>
</dbReference>